<gene>
    <name evidence="2" type="ORF">WRSd3_00177</name>
    <name evidence="1" type="ORF">WRSd3_p00164</name>
</gene>
<geneLocation type="plasmid" evidence="1">
    <name>unnamed</name>
</geneLocation>
<evidence type="ECO:0000313" key="3">
    <source>
        <dbReference type="Proteomes" id="UP000017944"/>
    </source>
</evidence>
<proteinExistence type="predicted"/>
<sequence>MVINKGKCRRCRVSQISDIIEPNIRCITLQIVESLQVKYTLVGVYVAKHVIQVHLTNKDMSEVEDK</sequence>
<accession>A0A090N973</accession>
<dbReference type="EMBL" id="AXUT01000016">
    <property type="protein sequence ID" value="ESU82241.1"/>
    <property type="molecule type" value="Genomic_DNA"/>
</dbReference>
<name>A0A090N973_SHIDY</name>
<dbReference type="Proteomes" id="UP000017944">
    <property type="component" value="Unassembled WGS sequence"/>
</dbReference>
<protein>
    <submittedName>
        <fullName evidence="1">Transposase</fullName>
    </submittedName>
</protein>
<dbReference type="AlphaFoldDB" id="A0A090N973"/>
<evidence type="ECO:0000313" key="1">
    <source>
        <dbReference type="EMBL" id="ESU76012.1"/>
    </source>
</evidence>
<keyword evidence="1" id="KW-0614">Plasmid</keyword>
<dbReference type="EMBL" id="AXUT01000778">
    <property type="protein sequence ID" value="ESU76012.1"/>
    <property type="molecule type" value="Genomic_DNA"/>
</dbReference>
<comment type="caution">
    <text evidence="1">The sequence shown here is derived from an EMBL/GenBank/DDBJ whole genome shotgun (WGS) entry which is preliminary data.</text>
</comment>
<reference evidence="1 3" key="1">
    <citation type="submission" date="2013-10" db="EMBL/GenBank/DDBJ databases">
        <title>Draft genomes and the virulence plasmids of Sd1617 vaccine constructs: WRSd3 and WRSd5.</title>
        <authorList>
            <person name="Aksomboon Vongsawan A."/>
            <person name="Venkatesan M.M."/>
            <person name="Vaisvil B."/>
            <person name="Emel G."/>
            <person name="Kepatral V."/>
            <person name="Sethabutr O."/>
            <person name="Serichantalergs O."/>
            <person name="Mason C."/>
        </authorList>
    </citation>
    <scope>NUCLEOTIDE SEQUENCE [LARGE SCALE GENOMIC DNA]</scope>
    <source>
        <strain evidence="1 3">WRSd3</strain>
        <plasmid evidence="1">unnamed</plasmid>
    </source>
</reference>
<evidence type="ECO:0000313" key="2">
    <source>
        <dbReference type="EMBL" id="ESU82241.1"/>
    </source>
</evidence>
<organism evidence="1 3">
    <name type="scientific">Shigella dysenteriae WRSd3</name>
    <dbReference type="NCBI Taxonomy" id="1401327"/>
    <lineage>
        <taxon>Bacteria</taxon>
        <taxon>Pseudomonadati</taxon>
        <taxon>Pseudomonadota</taxon>
        <taxon>Gammaproteobacteria</taxon>
        <taxon>Enterobacterales</taxon>
        <taxon>Enterobacteriaceae</taxon>
        <taxon>Shigella</taxon>
    </lineage>
</organism>